<sequence>MSVPKNWPSHLPYLTAPLLQPKVLSPSQISLLQTKPASSSGSSSETEIIPSSATLSPCPLVRIQPIHDTGHPANGQFGLFAARDLKPGTFIVAYLGRVHPSSTTDPESDYDLWLDRDADLAVDASREGNEARFVNDYRGVKARPNAEFGTAWCERWRQLCVGFWVVGHAGGKGKQAGIRKGEEILVSYGKGFWGVRMAEAGADAGVEGIHGEISQGEKGNYLLYSRDLYMNVPTTEQQQQNTLL</sequence>
<organism evidence="2">
    <name type="scientific">Bionectria ochroleuca</name>
    <name type="common">Gliocladium roseum</name>
    <dbReference type="NCBI Taxonomy" id="29856"/>
    <lineage>
        <taxon>Eukaryota</taxon>
        <taxon>Fungi</taxon>
        <taxon>Dikarya</taxon>
        <taxon>Ascomycota</taxon>
        <taxon>Pezizomycotina</taxon>
        <taxon>Sordariomycetes</taxon>
        <taxon>Hypocreomycetidae</taxon>
        <taxon>Hypocreales</taxon>
        <taxon>Bionectriaceae</taxon>
        <taxon>Clonostachys</taxon>
    </lineage>
</organism>
<gene>
    <name evidence="2" type="ORF">BN869_000004146_1</name>
</gene>
<protein>
    <recommendedName>
        <fullName evidence="1">SET domain-containing protein</fullName>
    </recommendedName>
</protein>
<name>A0A0B7JZK1_BIOOC</name>
<dbReference type="EMBL" id="CDPU01000009">
    <property type="protein sequence ID" value="CEO48090.1"/>
    <property type="molecule type" value="Genomic_DNA"/>
</dbReference>
<dbReference type="Gene3D" id="2.170.270.10">
    <property type="entry name" value="SET domain"/>
    <property type="match status" value="1"/>
</dbReference>
<reference evidence="2" key="1">
    <citation type="submission" date="2015-01" db="EMBL/GenBank/DDBJ databases">
        <authorList>
            <person name="Durling Mikael"/>
        </authorList>
    </citation>
    <scope>NUCLEOTIDE SEQUENCE</scope>
</reference>
<dbReference type="AlphaFoldDB" id="A0A0B7JZK1"/>
<proteinExistence type="predicted"/>
<dbReference type="InterPro" id="IPR001214">
    <property type="entry name" value="SET_dom"/>
</dbReference>
<evidence type="ECO:0000313" key="2">
    <source>
        <dbReference type="EMBL" id="CEO48090.1"/>
    </source>
</evidence>
<accession>A0A0B7JZK1</accession>
<dbReference type="InterPro" id="IPR046341">
    <property type="entry name" value="SET_dom_sf"/>
</dbReference>
<feature type="domain" description="SET" evidence="1">
    <location>
        <begin position="56"/>
        <end position="189"/>
    </location>
</feature>
<dbReference type="PROSITE" id="PS50280">
    <property type="entry name" value="SET"/>
    <property type="match status" value="1"/>
</dbReference>
<dbReference type="Pfam" id="PF00856">
    <property type="entry name" value="SET"/>
    <property type="match status" value="1"/>
</dbReference>
<evidence type="ECO:0000259" key="1">
    <source>
        <dbReference type="PROSITE" id="PS50280"/>
    </source>
</evidence>
<dbReference type="SUPFAM" id="SSF82199">
    <property type="entry name" value="SET domain"/>
    <property type="match status" value="1"/>
</dbReference>